<name>A0ABX6IIS4_9ACTN</name>
<organism evidence="1 2">
    <name type="scientific">Gordonia pseudamarae</name>
    <dbReference type="NCBI Taxonomy" id="2831662"/>
    <lineage>
        <taxon>Bacteria</taxon>
        <taxon>Bacillati</taxon>
        <taxon>Actinomycetota</taxon>
        <taxon>Actinomycetes</taxon>
        <taxon>Mycobacteriales</taxon>
        <taxon>Gordoniaceae</taxon>
        <taxon>Gordonia</taxon>
    </lineage>
</organism>
<keyword evidence="2" id="KW-1185">Reference proteome</keyword>
<dbReference type="RefSeq" id="WP_213243948.1">
    <property type="nucleotide sequence ID" value="NZ_CP045806.1"/>
</dbReference>
<evidence type="ECO:0000313" key="1">
    <source>
        <dbReference type="EMBL" id="QHN35787.1"/>
    </source>
</evidence>
<protein>
    <submittedName>
        <fullName evidence="1">Uncharacterized protein</fullName>
    </submittedName>
</protein>
<reference evidence="1" key="1">
    <citation type="journal article" date="2021" name="Nat. Microbiol.">
        <title>Cocultivation of an ultrasmall environmental parasitic bacterium with lytic ability against bacteria associated with wastewater foams.</title>
        <authorList>
            <person name="Batinovic S."/>
            <person name="Rose J.J.A."/>
            <person name="Ratcliffe J."/>
            <person name="Seviour R.J."/>
            <person name="Petrovski S."/>
        </authorList>
    </citation>
    <scope>NUCLEOTIDE SEQUENCE</scope>
    <source>
        <strain evidence="1">CON9</strain>
    </source>
</reference>
<dbReference type="Proteomes" id="UP001059836">
    <property type="component" value="Chromosome"/>
</dbReference>
<proteinExistence type="predicted"/>
<gene>
    <name evidence="1" type="ORF">GII31_13810</name>
</gene>
<evidence type="ECO:0000313" key="2">
    <source>
        <dbReference type="Proteomes" id="UP001059836"/>
    </source>
</evidence>
<dbReference type="EMBL" id="CP045809">
    <property type="protein sequence ID" value="QHN35787.1"/>
    <property type="molecule type" value="Genomic_DNA"/>
</dbReference>
<accession>A0ABX6IIS4</accession>
<sequence length="225" mass="24014">MTAAALELAQTAADAICAQHPGFALLAPVLPTIIRISPAVPPGMTAPQAAAEARPLWRLTDAAKAAGVAPERYRAYLRQMIVPLDALGISLREHRLERGDVVPTVEHWAPYGGVFVPKPERAERRREKDAADRELRTAKTAVKTATTAVAAATRAAAKKATGVAEQIALSDAEQNLARAEQHLARVLVSHEHVAVRYRDLFTLAPDLTAYSSVLDPATLTALIGA</sequence>